<dbReference type="EMBL" id="CP042304">
    <property type="protein sequence ID" value="QDZ09505.1"/>
    <property type="molecule type" value="Genomic_DNA"/>
</dbReference>
<dbReference type="InterPro" id="IPR015813">
    <property type="entry name" value="Pyrv/PenolPyrv_kinase-like_dom"/>
</dbReference>
<name>A0A5B8LP89_9HYPH</name>
<proteinExistence type="predicted"/>
<gene>
    <name evidence="1" type="ORF">FPZ08_01335</name>
</gene>
<sequence>MRPGWACRPHAHPLPTFTSGARIVIPNQTYVSPTERRRRFRARLKTGRTIWVPGVYDGLSARLAEQAGAEAIILAGFAVSASLLGEADAEIYTMTEVRSILRHMVNVTTVPVMADGDNGFGNALSVIRTVQEYEAAGATSITIEDQAAPKRCPMIIARPALVPFAEAVGKIKAAVDARRDPETVIVARTDSLDLNEAIDRACAYVEAGADVIKPIWDDIDSLEKSRKLLQACQRPLSISIVEYIEEKFTIEQMEEVAAIATVPVGPITAVAKTLQQTFDTILQKKYLSRSDIARMPVKDFKKVIGFEQIEAYERQYLPPE</sequence>
<dbReference type="Proteomes" id="UP000315364">
    <property type="component" value="Chromosome"/>
</dbReference>
<dbReference type="SUPFAM" id="SSF51621">
    <property type="entry name" value="Phosphoenolpyruvate/pyruvate domain"/>
    <property type="match status" value="1"/>
</dbReference>
<reference evidence="1 2" key="1">
    <citation type="submission" date="2019-07" db="EMBL/GenBank/DDBJ databases">
        <title>Full genome sequence of Devosia sp. Gsoil 520.</title>
        <authorList>
            <person name="Im W.-T."/>
        </authorList>
    </citation>
    <scope>NUCLEOTIDE SEQUENCE [LARGE SCALE GENOMIC DNA]</scope>
    <source>
        <strain evidence="1 2">Gsoil 520</strain>
    </source>
</reference>
<organism evidence="1 2">
    <name type="scientific">Devosia ginsengisoli</name>
    <dbReference type="NCBI Taxonomy" id="400770"/>
    <lineage>
        <taxon>Bacteria</taxon>
        <taxon>Pseudomonadati</taxon>
        <taxon>Pseudomonadota</taxon>
        <taxon>Alphaproteobacteria</taxon>
        <taxon>Hyphomicrobiales</taxon>
        <taxon>Devosiaceae</taxon>
        <taxon>Devosia</taxon>
    </lineage>
</organism>
<dbReference type="GO" id="GO:0016833">
    <property type="term" value="F:oxo-acid-lyase activity"/>
    <property type="evidence" value="ECO:0007669"/>
    <property type="project" value="UniProtKB-ARBA"/>
</dbReference>
<dbReference type="CDD" id="cd00377">
    <property type="entry name" value="ICL_PEPM"/>
    <property type="match status" value="1"/>
</dbReference>
<keyword evidence="2" id="KW-1185">Reference proteome</keyword>
<dbReference type="InterPro" id="IPR039556">
    <property type="entry name" value="ICL/PEPM"/>
</dbReference>
<accession>A0A5B8LP89</accession>
<dbReference type="AlphaFoldDB" id="A0A5B8LP89"/>
<dbReference type="Gene3D" id="3.20.20.60">
    <property type="entry name" value="Phosphoenolpyruvate-binding domains"/>
    <property type="match status" value="1"/>
</dbReference>
<keyword evidence="1" id="KW-0456">Lyase</keyword>
<dbReference type="OrthoDB" id="9771433at2"/>
<evidence type="ECO:0000313" key="1">
    <source>
        <dbReference type="EMBL" id="QDZ09505.1"/>
    </source>
</evidence>
<evidence type="ECO:0000313" key="2">
    <source>
        <dbReference type="Proteomes" id="UP000315364"/>
    </source>
</evidence>
<dbReference type="KEGG" id="dea:FPZ08_01335"/>
<dbReference type="Pfam" id="PF13714">
    <property type="entry name" value="PEP_mutase"/>
    <property type="match status" value="1"/>
</dbReference>
<dbReference type="PANTHER" id="PTHR42905:SF5">
    <property type="entry name" value="CARBOXYVINYL-CARBOXYPHOSPHONATE PHOSPHORYLMUTASE, CHLOROPLASTIC"/>
    <property type="match status" value="1"/>
</dbReference>
<protein>
    <submittedName>
        <fullName evidence="1">Isocitrate lyase/PEP mutase family protein</fullName>
    </submittedName>
</protein>
<dbReference type="InterPro" id="IPR040442">
    <property type="entry name" value="Pyrv_kinase-like_dom_sf"/>
</dbReference>
<dbReference type="PANTHER" id="PTHR42905">
    <property type="entry name" value="PHOSPHOENOLPYRUVATE CARBOXYLASE"/>
    <property type="match status" value="1"/>
</dbReference>